<dbReference type="EMBL" id="CAKLPY010000001">
    <property type="protein sequence ID" value="CAH0994101.1"/>
    <property type="molecule type" value="Genomic_DNA"/>
</dbReference>
<evidence type="ECO:0000313" key="2">
    <source>
        <dbReference type="Proteomes" id="UP000837932"/>
    </source>
</evidence>
<dbReference type="PROSITE" id="PS51257">
    <property type="entry name" value="PROKAR_LIPOPROTEIN"/>
    <property type="match status" value="1"/>
</dbReference>
<dbReference type="RefSeq" id="WP_238803859.1">
    <property type="nucleotide sequence ID" value="NZ_CAKLPY010000001.1"/>
</dbReference>
<evidence type="ECO:0000313" key="1">
    <source>
        <dbReference type="EMBL" id="CAH0994101.1"/>
    </source>
</evidence>
<gene>
    <name evidence="1" type="ORF">EMA8858_00208</name>
</gene>
<sequence>MQISTKTVLALLIASTLLFSCKGPAGKDGAIGPAGAAGINGTNGKDGNANVVYSAWLTPVWISNGEGTTEYYLNQKSTANALLTKEAIDKGLVYVYWKGNALVYNEDKREYELIERISINSHSIYFKIPGRTTNDYYDFQYFRPYAEEMIGVNYLKLTGYVGRKGYPRENGIINYNNYTILPEFANGKGFGFYNELVKDIVKYRVVVVYGSIQGRNTPVDMTNYEAVKNYYHLKD</sequence>
<evidence type="ECO:0008006" key="3">
    <source>
        <dbReference type="Google" id="ProtNLM"/>
    </source>
</evidence>
<comment type="caution">
    <text evidence="1">The sequence shown here is derived from an EMBL/GenBank/DDBJ whole genome shotgun (WGS) entry which is preliminary data.</text>
</comment>
<name>A0ABN8EQC8_9BACT</name>
<accession>A0ABN8EQC8</accession>
<keyword evidence="2" id="KW-1185">Reference proteome</keyword>
<organism evidence="1 2">
    <name type="scientific">Emticicia aquatica</name>
    <dbReference type="NCBI Taxonomy" id="1681835"/>
    <lineage>
        <taxon>Bacteria</taxon>
        <taxon>Pseudomonadati</taxon>
        <taxon>Bacteroidota</taxon>
        <taxon>Cytophagia</taxon>
        <taxon>Cytophagales</taxon>
        <taxon>Leadbetterellaceae</taxon>
        <taxon>Emticicia</taxon>
    </lineage>
</organism>
<protein>
    <recommendedName>
        <fullName evidence="3">Collagen-like protein</fullName>
    </recommendedName>
</protein>
<reference evidence="1" key="1">
    <citation type="submission" date="2021-12" db="EMBL/GenBank/DDBJ databases">
        <authorList>
            <person name="Rodrigo-Torres L."/>
            <person name="Arahal R. D."/>
            <person name="Lucena T."/>
        </authorList>
    </citation>
    <scope>NUCLEOTIDE SEQUENCE</scope>
    <source>
        <strain evidence="1">CECT 8858</strain>
    </source>
</reference>
<dbReference type="Proteomes" id="UP000837932">
    <property type="component" value="Unassembled WGS sequence"/>
</dbReference>
<proteinExistence type="predicted"/>